<dbReference type="VEuPathDB" id="TriTrypDB:LpyrH10_08_1230"/>
<feature type="region of interest" description="Disordered" evidence="1">
    <location>
        <begin position="334"/>
        <end position="404"/>
    </location>
</feature>
<dbReference type="AlphaFoldDB" id="A0A0M9G1U2"/>
<organism evidence="2 3">
    <name type="scientific">Leptomonas pyrrhocoris</name>
    <name type="common">Firebug parasite</name>
    <dbReference type="NCBI Taxonomy" id="157538"/>
    <lineage>
        <taxon>Eukaryota</taxon>
        <taxon>Discoba</taxon>
        <taxon>Euglenozoa</taxon>
        <taxon>Kinetoplastea</taxon>
        <taxon>Metakinetoplastina</taxon>
        <taxon>Trypanosomatida</taxon>
        <taxon>Trypanosomatidae</taxon>
        <taxon>Leishmaniinae</taxon>
        <taxon>Leptomonas</taxon>
    </lineage>
</organism>
<evidence type="ECO:0000313" key="3">
    <source>
        <dbReference type="Proteomes" id="UP000037923"/>
    </source>
</evidence>
<reference evidence="2 3" key="1">
    <citation type="submission" date="2015-07" db="EMBL/GenBank/DDBJ databases">
        <title>High-quality genome of monoxenous trypanosomatid Leptomonas pyrrhocoris.</title>
        <authorList>
            <person name="Flegontov P."/>
            <person name="Butenko A."/>
            <person name="Firsov S."/>
            <person name="Vlcek C."/>
            <person name="Logacheva M.D."/>
            <person name="Field M."/>
            <person name="Filatov D."/>
            <person name="Flegontova O."/>
            <person name="Gerasimov E."/>
            <person name="Jackson A.P."/>
            <person name="Kelly S."/>
            <person name="Opperdoes F."/>
            <person name="O'Reilly A."/>
            <person name="Votypka J."/>
            <person name="Yurchenko V."/>
            <person name="Lukes J."/>
        </authorList>
    </citation>
    <scope>NUCLEOTIDE SEQUENCE [LARGE SCALE GENOMIC DNA]</scope>
    <source>
        <strain evidence="2">H10</strain>
    </source>
</reference>
<dbReference type="Proteomes" id="UP000037923">
    <property type="component" value="Unassembled WGS sequence"/>
</dbReference>
<dbReference type="OMA" id="DAPRHEW"/>
<dbReference type="GeneID" id="26904965"/>
<name>A0A0M9G1U2_LEPPY</name>
<feature type="region of interest" description="Disordered" evidence="1">
    <location>
        <begin position="32"/>
        <end position="64"/>
    </location>
</feature>
<dbReference type="EMBL" id="LGTL01000008">
    <property type="protein sequence ID" value="KPA80446.1"/>
    <property type="molecule type" value="Genomic_DNA"/>
</dbReference>
<feature type="compositionally biased region" description="Polar residues" evidence="1">
    <location>
        <begin position="32"/>
        <end position="47"/>
    </location>
</feature>
<dbReference type="RefSeq" id="XP_015658885.1">
    <property type="nucleotide sequence ID" value="XM_015802441.1"/>
</dbReference>
<gene>
    <name evidence="2" type="ORF">ABB37_04674</name>
</gene>
<dbReference type="OrthoDB" id="264782at2759"/>
<feature type="region of interest" description="Disordered" evidence="1">
    <location>
        <begin position="180"/>
        <end position="247"/>
    </location>
</feature>
<feature type="compositionally biased region" description="Pro residues" evidence="1">
    <location>
        <begin position="386"/>
        <end position="398"/>
    </location>
</feature>
<evidence type="ECO:0000256" key="1">
    <source>
        <dbReference type="SAM" id="MobiDB-lite"/>
    </source>
</evidence>
<sequence>MRSHMSTQALLDELAARERRVLEQLHELSGINQSPISPQQTYASVQATPRGAPASVHSAGAFSSPPPPWLPEDACEVDEANSCDVRLPEGSRGTVGNLEHDLQRLQYLLRHSPLREAERPVDWKHVNEAAVWTPVLQRNGGPLHDANTAKDAAAAHEKRLRGLPGDALSGSPVTPVVKRDRRETPAYAPPPPLTALPAYHNISSSSPGVNAAEVEQAMQLERAAPPRRSEVLDVTDEEDGTSPRRNATMFASRSGRDRGEAHGVQSYSTACWRNSLAHAGNAQTGDNVRWNRSPVRWFAPPEGNQKYQGHTEQANDIGRVLGTSALDAWDAHRSPERHAGGVEAAAEQPPFPPSENKLRTPPPIFASLSETAPAEETRLGAFSSASPPPRLPGTPSPLPKCAAARTAVTAAPTPSREGEMDFSTVANVAVPRVAETPQPTTKTRGVLREAAGESFADAPTRRAASALPRGVTHTTSWRGLRAFFARQFRVSALLTPDVLSVEDGSHRFV</sequence>
<evidence type="ECO:0000313" key="2">
    <source>
        <dbReference type="EMBL" id="KPA80446.1"/>
    </source>
</evidence>
<protein>
    <submittedName>
        <fullName evidence="2">Uncharacterized protein</fullName>
    </submittedName>
</protein>
<proteinExistence type="predicted"/>
<keyword evidence="3" id="KW-1185">Reference proteome</keyword>
<accession>A0A0M9G1U2</accession>
<comment type="caution">
    <text evidence="2">The sequence shown here is derived from an EMBL/GenBank/DDBJ whole genome shotgun (WGS) entry which is preliminary data.</text>
</comment>